<evidence type="ECO:0008006" key="4">
    <source>
        <dbReference type="Google" id="ProtNLM"/>
    </source>
</evidence>
<dbReference type="AlphaFoldDB" id="A0A4Y3IPT9"/>
<dbReference type="RefSeq" id="WP_141271530.1">
    <property type="nucleotide sequence ID" value="NZ_BJLH01000010.1"/>
</dbReference>
<dbReference type="Pfam" id="PF14316">
    <property type="entry name" value="DUF4381"/>
    <property type="match status" value="1"/>
</dbReference>
<proteinExistence type="predicted"/>
<keyword evidence="1" id="KW-0812">Transmembrane</keyword>
<keyword evidence="1" id="KW-1133">Transmembrane helix</keyword>
<evidence type="ECO:0000256" key="1">
    <source>
        <dbReference type="SAM" id="Phobius"/>
    </source>
</evidence>
<dbReference type="Proteomes" id="UP000318242">
    <property type="component" value="Unassembled WGS sequence"/>
</dbReference>
<reference evidence="2 3" key="1">
    <citation type="submission" date="2019-06" db="EMBL/GenBank/DDBJ databases">
        <title>Whole genome shotgun sequence of Vibrio comitans NBRC 102076.</title>
        <authorList>
            <person name="Hosoyama A."/>
            <person name="Uohara A."/>
            <person name="Ohji S."/>
            <person name="Ichikawa N."/>
        </authorList>
    </citation>
    <scope>NUCLEOTIDE SEQUENCE [LARGE SCALE GENOMIC DNA]</scope>
    <source>
        <strain evidence="2 3">NBRC 102076</strain>
    </source>
</reference>
<protein>
    <recommendedName>
        <fullName evidence="4">DUF4381 domain-containing protein</fullName>
    </recommendedName>
</protein>
<sequence length="158" mass="18347">MSKNNLLLADLVDPVSPSAISWFPQTTAWKLLFMVVCLFTVYVLCKSWLNYRRNKYRRDALKAIAHVEQSDLFQASKTLNSILRQVVFAQYAGLSSANVMGTQWLEFLDSKSPKTQFSSDLGIKWVSSLYEPKGRYQWSVQEFKALYQQVHTWLETHQ</sequence>
<keyword evidence="1" id="KW-0472">Membrane</keyword>
<feature type="transmembrane region" description="Helical" evidence="1">
    <location>
        <begin position="31"/>
        <end position="49"/>
    </location>
</feature>
<dbReference type="InterPro" id="IPR025489">
    <property type="entry name" value="DUF4381"/>
</dbReference>
<organism evidence="2 3">
    <name type="scientific">Vibrio comitans NBRC 102076</name>
    <dbReference type="NCBI Taxonomy" id="1219078"/>
    <lineage>
        <taxon>Bacteria</taxon>
        <taxon>Pseudomonadati</taxon>
        <taxon>Pseudomonadota</taxon>
        <taxon>Gammaproteobacteria</taxon>
        <taxon>Vibrionales</taxon>
        <taxon>Vibrionaceae</taxon>
        <taxon>Vibrio</taxon>
    </lineage>
</organism>
<name>A0A4Y3IPT9_9VIBR</name>
<evidence type="ECO:0000313" key="2">
    <source>
        <dbReference type="EMBL" id="GEA61142.1"/>
    </source>
</evidence>
<keyword evidence="3" id="KW-1185">Reference proteome</keyword>
<comment type="caution">
    <text evidence="2">The sequence shown here is derived from an EMBL/GenBank/DDBJ whole genome shotgun (WGS) entry which is preliminary data.</text>
</comment>
<dbReference type="OrthoDB" id="6398942at2"/>
<accession>A0A4Y3IPT9</accession>
<gene>
    <name evidence="2" type="ORF">VCO01S_23350</name>
</gene>
<dbReference type="EMBL" id="BJLH01000010">
    <property type="protein sequence ID" value="GEA61142.1"/>
    <property type="molecule type" value="Genomic_DNA"/>
</dbReference>
<evidence type="ECO:0000313" key="3">
    <source>
        <dbReference type="Proteomes" id="UP000318242"/>
    </source>
</evidence>